<name>A0A7S2BSS8_9DINO</name>
<dbReference type="AlphaFoldDB" id="A0A7S2BSS8"/>
<proteinExistence type="predicted"/>
<organism evidence="2">
    <name type="scientific">Alexandrium andersonii</name>
    <dbReference type="NCBI Taxonomy" id="327968"/>
    <lineage>
        <taxon>Eukaryota</taxon>
        <taxon>Sar</taxon>
        <taxon>Alveolata</taxon>
        <taxon>Dinophyceae</taxon>
        <taxon>Gonyaulacales</taxon>
        <taxon>Pyrocystaceae</taxon>
        <taxon>Alexandrium</taxon>
    </lineage>
</organism>
<protein>
    <submittedName>
        <fullName evidence="2">Uncharacterized protein</fullName>
    </submittedName>
</protein>
<gene>
    <name evidence="2" type="ORF">AAND1436_LOCUS13088</name>
</gene>
<feature type="region of interest" description="Disordered" evidence="1">
    <location>
        <begin position="1"/>
        <end position="53"/>
    </location>
</feature>
<accession>A0A7S2BSS8</accession>
<dbReference type="EMBL" id="HBGQ01026590">
    <property type="protein sequence ID" value="CAD9405831.1"/>
    <property type="molecule type" value="Transcribed_RNA"/>
</dbReference>
<evidence type="ECO:0000256" key="1">
    <source>
        <dbReference type="SAM" id="MobiDB-lite"/>
    </source>
</evidence>
<evidence type="ECO:0000313" key="2">
    <source>
        <dbReference type="EMBL" id="CAD9405831.1"/>
    </source>
</evidence>
<sequence>MRDRPVNRCGWRGKRRRQSCGRGDESGARIGRLGRSKRRPWSGGGGGAAERPGACIEADGGASAESLQPSRLHRCESIVLGDDGEGRGLQLHRLLCRPCHLYFPCRGDGPRCCRCHADVVEGACGLDPPQHLVEVPKARGLRTPVFRDVEGVELRHVPRLK</sequence>
<reference evidence="2" key="1">
    <citation type="submission" date="2021-01" db="EMBL/GenBank/DDBJ databases">
        <authorList>
            <person name="Corre E."/>
            <person name="Pelletier E."/>
            <person name="Niang G."/>
            <person name="Scheremetjew M."/>
            <person name="Finn R."/>
            <person name="Kale V."/>
            <person name="Holt S."/>
            <person name="Cochrane G."/>
            <person name="Meng A."/>
            <person name="Brown T."/>
            <person name="Cohen L."/>
        </authorList>
    </citation>
    <scope>NUCLEOTIDE SEQUENCE</scope>
    <source>
        <strain evidence="2">CCMP2222</strain>
    </source>
</reference>